<dbReference type="Pfam" id="PF02223">
    <property type="entry name" value="Thymidylate_kin"/>
    <property type="match status" value="1"/>
</dbReference>
<dbReference type="GO" id="GO:0006233">
    <property type="term" value="P:dTDP biosynthetic process"/>
    <property type="evidence" value="ECO:0007669"/>
    <property type="project" value="InterPro"/>
</dbReference>
<dbReference type="EMBL" id="WUFV01000025">
    <property type="protein sequence ID" value="NEK18992.1"/>
    <property type="molecule type" value="Genomic_DNA"/>
</dbReference>
<evidence type="ECO:0000313" key="13">
    <source>
        <dbReference type="EMBL" id="NEK18992.1"/>
    </source>
</evidence>
<evidence type="ECO:0000256" key="8">
    <source>
        <dbReference type="ARBA" id="ARBA00022840"/>
    </source>
</evidence>
<dbReference type="PANTHER" id="PTHR10344:SF4">
    <property type="entry name" value="UMP-CMP KINASE 2, MITOCHONDRIAL"/>
    <property type="match status" value="1"/>
</dbReference>
<gene>
    <name evidence="11 13" type="primary">tmk</name>
    <name evidence="13" type="ORF">GR257_29830</name>
</gene>
<name>A0A7K3VQA7_RHILE</name>
<evidence type="ECO:0000256" key="11">
    <source>
        <dbReference type="HAMAP-Rule" id="MF_00165"/>
    </source>
</evidence>
<keyword evidence="4 11" id="KW-0808">Transferase</keyword>
<protein>
    <recommendedName>
        <fullName evidence="3 11">Thymidylate kinase</fullName>
        <ecNumber evidence="2 11">2.7.4.9</ecNumber>
    </recommendedName>
    <alternativeName>
        <fullName evidence="9 11">dTMP kinase</fullName>
    </alternativeName>
</protein>
<evidence type="ECO:0000259" key="12">
    <source>
        <dbReference type="Pfam" id="PF02223"/>
    </source>
</evidence>
<dbReference type="EC" id="2.7.4.9" evidence="2 11"/>
<accession>A0A7K3VQA7</accession>
<dbReference type="GO" id="GO:0006227">
    <property type="term" value="P:dUDP biosynthetic process"/>
    <property type="evidence" value="ECO:0007669"/>
    <property type="project" value="TreeGrafter"/>
</dbReference>
<dbReference type="InterPro" id="IPR027417">
    <property type="entry name" value="P-loop_NTPase"/>
</dbReference>
<evidence type="ECO:0000256" key="1">
    <source>
        <dbReference type="ARBA" id="ARBA00009776"/>
    </source>
</evidence>
<dbReference type="HAMAP" id="MF_00165">
    <property type="entry name" value="Thymidylate_kinase"/>
    <property type="match status" value="1"/>
</dbReference>
<dbReference type="GO" id="GO:0005737">
    <property type="term" value="C:cytoplasm"/>
    <property type="evidence" value="ECO:0007669"/>
    <property type="project" value="TreeGrafter"/>
</dbReference>
<comment type="caution">
    <text evidence="13">The sequence shown here is derived from an EMBL/GenBank/DDBJ whole genome shotgun (WGS) entry which is preliminary data.</text>
</comment>
<dbReference type="NCBIfam" id="TIGR00041">
    <property type="entry name" value="DTMP_kinase"/>
    <property type="match status" value="1"/>
</dbReference>
<dbReference type="Gene3D" id="3.40.50.300">
    <property type="entry name" value="P-loop containing nucleotide triphosphate hydrolases"/>
    <property type="match status" value="1"/>
</dbReference>
<evidence type="ECO:0000256" key="3">
    <source>
        <dbReference type="ARBA" id="ARBA00017144"/>
    </source>
</evidence>
<dbReference type="GO" id="GO:0005524">
    <property type="term" value="F:ATP binding"/>
    <property type="evidence" value="ECO:0007669"/>
    <property type="project" value="UniProtKB-UniRule"/>
</dbReference>
<keyword evidence="5 11" id="KW-0545">Nucleotide biosynthesis</keyword>
<feature type="domain" description="Thymidylate kinase-like" evidence="12">
    <location>
        <begin position="25"/>
        <end position="193"/>
    </location>
</feature>
<evidence type="ECO:0000256" key="6">
    <source>
        <dbReference type="ARBA" id="ARBA00022741"/>
    </source>
</evidence>
<dbReference type="InterPro" id="IPR018094">
    <property type="entry name" value="Thymidylate_kinase"/>
</dbReference>
<evidence type="ECO:0000256" key="10">
    <source>
        <dbReference type="ARBA" id="ARBA00048743"/>
    </source>
</evidence>
<evidence type="ECO:0000256" key="4">
    <source>
        <dbReference type="ARBA" id="ARBA00022679"/>
    </source>
</evidence>
<comment type="catalytic activity">
    <reaction evidence="10 11">
        <text>dTMP + ATP = dTDP + ADP</text>
        <dbReference type="Rhea" id="RHEA:13517"/>
        <dbReference type="ChEBI" id="CHEBI:30616"/>
        <dbReference type="ChEBI" id="CHEBI:58369"/>
        <dbReference type="ChEBI" id="CHEBI:63528"/>
        <dbReference type="ChEBI" id="CHEBI:456216"/>
        <dbReference type="EC" id="2.7.4.9"/>
    </reaction>
</comment>
<feature type="binding site" evidence="11">
    <location>
        <begin position="25"/>
        <end position="32"/>
    </location>
    <ligand>
        <name>ATP</name>
        <dbReference type="ChEBI" id="CHEBI:30616"/>
    </ligand>
</feature>
<keyword evidence="6 11" id="KW-0547">Nucleotide-binding</keyword>
<dbReference type="InterPro" id="IPR039430">
    <property type="entry name" value="Thymidylate_kin-like_dom"/>
</dbReference>
<sequence length="221" mass="24978">MSTPGFLDFRLEKRADKGMLVAFCGLDGSGKTTMIERLARMRGANALVIQQPTDLVRSLQLFRRFHDNPEQPTVDYRSLVLFTVGDRMLQTDEVIRPALSAGRSVIADRYIFCTLANMIARGYSSDRWIHEIISHIPRPDLTVFMDVPVPIAEARIRARPEERDLHLDLDLMEKVRKAYTAICSAGFMHRIDSASCSADECFEQIGTLIAQIEAPRSIRHG</sequence>
<dbReference type="GO" id="GO:0006235">
    <property type="term" value="P:dTTP biosynthetic process"/>
    <property type="evidence" value="ECO:0007669"/>
    <property type="project" value="UniProtKB-UniRule"/>
</dbReference>
<evidence type="ECO:0000256" key="9">
    <source>
        <dbReference type="ARBA" id="ARBA00029962"/>
    </source>
</evidence>
<comment type="function">
    <text evidence="11">Phosphorylation of dTMP to form dTDP in both de novo and salvage pathways of dTTP synthesis.</text>
</comment>
<dbReference type="SUPFAM" id="SSF52540">
    <property type="entry name" value="P-loop containing nucleoside triphosphate hydrolases"/>
    <property type="match status" value="1"/>
</dbReference>
<reference evidence="13 14" key="1">
    <citation type="submission" date="2019-12" db="EMBL/GenBank/DDBJ databases">
        <title>Rhizobium genotypes associated with high levels of biological nitrogen fixation by grain legumes in a temperate-maritime cropping system.</title>
        <authorList>
            <person name="Maluk M."/>
            <person name="Francesc Ferrando Molina F."/>
            <person name="Lopez Del Egido L."/>
            <person name="Lafos M."/>
            <person name="Langarica-Fuentes A."/>
            <person name="Gebre Yohannes G."/>
            <person name="Young M.W."/>
            <person name="Martin P."/>
            <person name="Gantlett R."/>
            <person name="Kenicer G."/>
            <person name="Hawes C."/>
            <person name="Begg G.S."/>
            <person name="Quilliam R.S."/>
            <person name="Squire G.R."/>
            <person name="Poole P.S."/>
            <person name="Young P.W."/>
            <person name="Iannetta P.M."/>
            <person name="James E.K."/>
        </authorList>
    </citation>
    <scope>NUCLEOTIDE SEQUENCE [LARGE SCALE GENOMIC DNA]</scope>
    <source>
        <strain evidence="13 14">JHI54</strain>
    </source>
</reference>
<evidence type="ECO:0000313" key="14">
    <source>
        <dbReference type="Proteomes" id="UP000471705"/>
    </source>
</evidence>
<dbReference type="CDD" id="cd01672">
    <property type="entry name" value="TMPK"/>
    <property type="match status" value="1"/>
</dbReference>
<proteinExistence type="inferred from homology"/>
<comment type="similarity">
    <text evidence="1 11">Belongs to the thymidylate kinase family.</text>
</comment>
<evidence type="ECO:0000256" key="5">
    <source>
        <dbReference type="ARBA" id="ARBA00022727"/>
    </source>
</evidence>
<dbReference type="RefSeq" id="WP_164049219.1">
    <property type="nucleotide sequence ID" value="NZ_WUFV01000025.1"/>
</dbReference>
<dbReference type="GO" id="GO:0004798">
    <property type="term" value="F:dTMP kinase activity"/>
    <property type="evidence" value="ECO:0007669"/>
    <property type="project" value="UniProtKB-UniRule"/>
</dbReference>
<organism evidence="13 14">
    <name type="scientific">Rhizobium leguminosarum</name>
    <dbReference type="NCBI Taxonomy" id="384"/>
    <lineage>
        <taxon>Bacteria</taxon>
        <taxon>Pseudomonadati</taxon>
        <taxon>Pseudomonadota</taxon>
        <taxon>Alphaproteobacteria</taxon>
        <taxon>Hyphomicrobiales</taxon>
        <taxon>Rhizobiaceae</taxon>
        <taxon>Rhizobium/Agrobacterium group</taxon>
        <taxon>Rhizobium</taxon>
    </lineage>
</organism>
<keyword evidence="8 11" id="KW-0067">ATP-binding</keyword>
<evidence type="ECO:0000256" key="7">
    <source>
        <dbReference type="ARBA" id="ARBA00022777"/>
    </source>
</evidence>
<dbReference type="PANTHER" id="PTHR10344">
    <property type="entry name" value="THYMIDYLATE KINASE"/>
    <property type="match status" value="1"/>
</dbReference>
<evidence type="ECO:0000256" key="2">
    <source>
        <dbReference type="ARBA" id="ARBA00012980"/>
    </source>
</evidence>
<dbReference type="AlphaFoldDB" id="A0A7K3VQA7"/>
<keyword evidence="7 11" id="KW-0418">Kinase</keyword>
<dbReference type="Proteomes" id="UP000471705">
    <property type="component" value="Unassembled WGS sequence"/>
</dbReference>